<evidence type="ECO:0000256" key="2">
    <source>
        <dbReference type="ARBA" id="ARBA00022643"/>
    </source>
</evidence>
<feature type="region of interest" description="Disordered" evidence="6">
    <location>
        <begin position="413"/>
        <end position="433"/>
    </location>
</feature>
<evidence type="ECO:0000256" key="5">
    <source>
        <dbReference type="ARBA" id="ARBA00033748"/>
    </source>
</evidence>
<dbReference type="GO" id="GO:0004497">
    <property type="term" value="F:monooxygenase activity"/>
    <property type="evidence" value="ECO:0007669"/>
    <property type="project" value="UniProtKB-KW"/>
</dbReference>
<dbReference type="SUPFAM" id="SSF51679">
    <property type="entry name" value="Bacterial luciferase-like"/>
    <property type="match status" value="1"/>
</dbReference>
<feature type="domain" description="Luciferase-like" evidence="7">
    <location>
        <begin position="29"/>
        <end position="370"/>
    </location>
</feature>
<dbReference type="RefSeq" id="WP_341419655.1">
    <property type="nucleotide sequence ID" value="NZ_JBBPCC010000031.1"/>
</dbReference>
<dbReference type="EMBL" id="JBBPCC010000031">
    <property type="protein sequence ID" value="MEK8132524.1"/>
    <property type="molecule type" value="Genomic_DNA"/>
</dbReference>
<evidence type="ECO:0000313" key="9">
    <source>
        <dbReference type="Proteomes" id="UP001469365"/>
    </source>
</evidence>
<evidence type="ECO:0000259" key="7">
    <source>
        <dbReference type="Pfam" id="PF00296"/>
    </source>
</evidence>
<evidence type="ECO:0000256" key="3">
    <source>
        <dbReference type="ARBA" id="ARBA00023002"/>
    </source>
</evidence>
<keyword evidence="1" id="KW-0285">Flavoprotein</keyword>
<dbReference type="InterPro" id="IPR016215">
    <property type="entry name" value="NTA_MOA"/>
</dbReference>
<gene>
    <name evidence="8" type="ORF">WMW72_31970</name>
</gene>
<accession>A0ABU9DUZ0</accession>
<dbReference type="Pfam" id="PF00296">
    <property type="entry name" value="Bac_luciferase"/>
    <property type="match status" value="1"/>
</dbReference>
<protein>
    <submittedName>
        <fullName evidence="8">NtaA/DmoA family FMN-dependent monooxygenase</fullName>
        <ecNumber evidence="8">1.14.-.-</ecNumber>
    </submittedName>
</protein>
<dbReference type="PIRSF" id="PIRSF000337">
    <property type="entry name" value="NTA_MOA"/>
    <property type="match status" value="1"/>
</dbReference>
<comment type="caution">
    <text evidence="8">The sequence shown here is derived from an EMBL/GenBank/DDBJ whole genome shotgun (WGS) entry which is preliminary data.</text>
</comment>
<comment type="similarity">
    <text evidence="5">Belongs to the NtaA/SnaA/DszA monooxygenase family.</text>
</comment>
<reference evidence="8 9" key="1">
    <citation type="submission" date="2024-04" db="EMBL/GenBank/DDBJ databases">
        <title>draft genome sequnece of Paenibacillus filicis.</title>
        <authorList>
            <person name="Kim D.-U."/>
        </authorList>
    </citation>
    <scope>NUCLEOTIDE SEQUENCE [LARGE SCALE GENOMIC DNA]</scope>
    <source>
        <strain evidence="8 9">KACC14197</strain>
    </source>
</reference>
<evidence type="ECO:0000313" key="8">
    <source>
        <dbReference type="EMBL" id="MEK8132524.1"/>
    </source>
</evidence>
<dbReference type="NCBIfam" id="TIGR03860">
    <property type="entry name" value="FMN_nitrolo"/>
    <property type="match status" value="1"/>
</dbReference>
<keyword evidence="2" id="KW-0288">FMN</keyword>
<evidence type="ECO:0000256" key="1">
    <source>
        <dbReference type="ARBA" id="ARBA00022630"/>
    </source>
</evidence>
<name>A0ABU9DUZ0_9BACL</name>
<dbReference type="PANTHER" id="PTHR30011:SF16">
    <property type="entry name" value="C2H2 FINGER DOMAIN TRANSCRIPTION FACTOR (EUROFUNG)-RELATED"/>
    <property type="match status" value="1"/>
</dbReference>
<keyword evidence="3 8" id="KW-0560">Oxidoreductase</keyword>
<dbReference type="InterPro" id="IPR011251">
    <property type="entry name" value="Luciferase-like_dom"/>
</dbReference>
<feature type="region of interest" description="Disordered" evidence="6">
    <location>
        <begin position="125"/>
        <end position="154"/>
    </location>
</feature>
<dbReference type="Proteomes" id="UP001469365">
    <property type="component" value="Unassembled WGS sequence"/>
</dbReference>
<dbReference type="InterPro" id="IPR036661">
    <property type="entry name" value="Luciferase-like_sf"/>
</dbReference>
<sequence length="433" mass="46454">MGKRTGHIHLSVSIQGAGYHPGSWRHPASGAGRLHTPDTLYSLAQTAEQGLFDLLIADHTFVGERLRASGQEPGLLLEPLTLLGGLASVTRRIGLGAAVSTTALEPFALARQLAALDHLSGGRTAWLPSTGDHGEPRRSHADNPDWTPEQRAERQQEFTDVAARLWESWEEGAVIADRERGLYIDSDKVHVIGHIGKYFKVRGPLSIPRPPQGHPVRFGLSAGADPEAELILSSPYSLGEAASQYAALKRNAARQGRFPNERKVLTSLSPILAGTVEEALHKAAELRELTDPYAGIALLSDRLGVDLTKYPQGGPPPPVPALTEAAQAAGLEGLSLRELSSRTLELTGTQVFIGTPEQLADWMEAWYSAYGSDGFHLLPALLPDGLDAVAREVVPLLQQRGLFRTAYTGTTLRDHLGLPDPSGGRRSTGGVQA</sequence>
<dbReference type="PANTHER" id="PTHR30011">
    <property type="entry name" value="ALKANESULFONATE MONOOXYGENASE-RELATED"/>
    <property type="match status" value="1"/>
</dbReference>
<feature type="compositionally biased region" description="Basic and acidic residues" evidence="6">
    <location>
        <begin position="132"/>
        <end position="154"/>
    </location>
</feature>
<dbReference type="InterPro" id="IPR051260">
    <property type="entry name" value="Diverse_substr_monoxygenases"/>
</dbReference>
<organism evidence="8 9">
    <name type="scientific">Paenibacillus filicis</name>
    <dbReference type="NCBI Taxonomy" id="669464"/>
    <lineage>
        <taxon>Bacteria</taxon>
        <taxon>Bacillati</taxon>
        <taxon>Bacillota</taxon>
        <taxon>Bacilli</taxon>
        <taxon>Bacillales</taxon>
        <taxon>Paenibacillaceae</taxon>
        <taxon>Paenibacillus</taxon>
    </lineage>
</organism>
<evidence type="ECO:0000256" key="6">
    <source>
        <dbReference type="SAM" id="MobiDB-lite"/>
    </source>
</evidence>
<dbReference type="Gene3D" id="3.20.20.30">
    <property type="entry name" value="Luciferase-like domain"/>
    <property type="match status" value="1"/>
</dbReference>
<evidence type="ECO:0000256" key="4">
    <source>
        <dbReference type="ARBA" id="ARBA00023033"/>
    </source>
</evidence>
<keyword evidence="9" id="KW-1185">Reference proteome</keyword>
<proteinExistence type="inferred from homology"/>
<dbReference type="EC" id="1.14.-.-" evidence="8"/>
<keyword evidence="4 8" id="KW-0503">Monooxygenase</keyword>